<evidence type="ECO:0000313" key="3">
    <source>
        <dbReference type="EMBL" id="KPM30335.1"/>
    </source>
</evidence>
<feature type="compositionally biased region" description="Basic residues" evidence="1">
    <location>
        <begin position="597"/>
        <end position="610"/>
    </location>
</feature>
<feature type="region of interest" description="Disordered" evidence="1">
    <location>
        <begin position="95"/>
        <end position="157"/>
    </location>
</feature>
<feature type="signal peptide" evidence="2">
    <location>
        <begin position="1"/>
        <end position="19"/>
    </location>
</feature>
<reference evidence="3 4" key="1">
    <citation type="submission" date="2015-09" db="EMBL/GenBank/DDBJ databases">
        <title>Genome sequence of the marine flavobacterium Croceitalea dokdonensis DOKDO 023 that contains proton- and sodium-pumping rhodopsins.</title>
        <authorList>
            <person name="Kwon S.-K."/>
            <person name="Lee H.K."/>
            <person name="Kwak M.-J."/>
            <person name="Kim J.F."/>
        </authorList>
    </citation>
    <scope>NUCLEOTIDE SEQUENCE [LARGE SCALE GENOMIC DNA]</scope>
    <source>
        <strain evidence="3 4">DOKDO 023</strain>
    </source>
</reference>
<accession>A0A0P7AMN6</accession>
<dbReference type="STRING" id="1300341.I595_3631"/>
<dbReference type="Proteomes" id="UP000050280">
    <property type="component" value="Unassembled WGS sequence"/>
</dbReference>
<feature type="compositionally biased region" description="Polar residues" evidence="1">
    <location>
        <begin position="504"/>
        <end position="541"/>
    </location>
</feature>
<dbReference type="AlphaFoldDB" id="A0A0P7AMN6"/>
<keyword evidence="2" id="KW-0732">Signal</keyword>
<protein>
    <submittedName>
        <fullName evidence="3">HpaP protein Type III secretion protein YscP</fullName>
    </submittedName>
</protein>
<organism evidence="3 4">
    <name type="scientific">Croceitalea dokdonensis DOKDO 023</name>
    <dbReference type="NCBI Taxonomy" id="1300341"/>
    <lineage>
        <taxon>Bacteria</taxon>
        <taxon>Pseudomonadati</taxon>
        <taxon>Bacteroidota</taxon>
        <taxon>Flavobacteriia</taxon>
        <taxon>Flavobacteriales</taxon>
        <taxon>Flavobacteriaceae</taxon>
        <taxon>Croceitalea</taxon>
    </lineage>
</organism>
<name>A0A0P7AMN6_9FLAO</name>
<gene>
    <name evidence="3" type="ORF">I595_3631</name>
</gene>
<evidence type="ECO:0000256" key="1">
    <source>
        <dbReference type="SAM" id="MobiDB-lite"/>
    </source>
</evidence>
<feature type="compositionally biased region" description="Basic residues" evidence="1">
    <location>
        <begin position="618"/>
        <end position="636"/>
    </location>
</feature>
<dbReference type="EMBL" id="LDJX01000011">
    <property type="protein sequence ID" value="KPM30335.1"/>
    <property type="molecule type" value="Genomic_DNA"/>
</dbReference>
<feature type="compositionally biased region" description="Polar residues" evidence="1">
    <location>
        <begin position="107"/>
        <end position="116"/>
    </location>
</feature>
<evidence type="ECO:0000256" key="2">
    <source>
        <dbReference type="SAM" id="SignalP"/>
    </source>
</evidence>
<feature type="compositionally biased region" description="Polar residues" evidence="1">
    <location>
        <begin position="250"/>
        <end position="262"/>
    </location>
</feature>
<evidence type="ECO:0000313" key="4">
    <source>
        <dbReference type="Proteomes" id="UP000050280"/>
    </source>
</evidence>
<sequence length="636" mass="67981">MKKILFKLVLIITLGGAYAGSAQELTEAEKRVGMTLAEKKAGWKVINGQSQPPPPAPVTDAQKKAAGWTTINGQLQPPPPNPVTDAQKKAAGWTTVNGQLQPPPPTNSRINPTSNGYDRMPEPPSNRQLNRTTAVSSGLNGNTNRTIPKPTREVPQPNSQYQALPQEARNAQLQNQAKGAAIPPPITNGQGQYQALPQEARNAQLQNQAKGAAIPPPITNGQGQYQPLPKEALANGMEPKKPTRPVPQPMGQQDVPNRGSGQVKNNGLIRQNIYGAAPQINNKNPNSQYGAAPASVNNAPPVPDRKTKGWVTTDNGRRIPPTSKPTPAVNQATPANTNAVKGNSPLPPPLNNKERRPLVRQNAVQSGINQLPQRAEDYKRQYGNAPTLNTMSTSNYGVTPNVKARLEGQPSKASGQYQTLKLAPPNGTNSQSNTGYVSAKSQGQQGANGQYQTLKLSPSPESAKKGNNAGAGMTLANQLPSPPKDSPVQNRYEPTEGKLDARSTAPTNPNNNPRYESASSTLSGGQNSNGTVRNTNTQSAQGAARGSQYDRVPPEPRQSKDNKAVKNKTGNAPYKPISAPKETVPKQMGAKSIKNNPNKKKKQIKSNPNKKAKDSKVKKGSKKKNAGKKKKIFKRS</sequence>
<feature type="compositionally biased region" description="Basic and acidic residues" evidence="1">
    <location>
        <begin position="552"/>
        <end position="564"/>
    </location>
</feature>
<proteinExistence type="predicted"/>
<dbReference type="RefSeq" id="WP_054560567.1">
    <property type="nucleotide sequence ID" value="NZ_LDJX01000011.1"/>
</dbReference>
<feature type="compositionally biased region" description="Polar residues" evidence="1">
    <location>
        <begin position="125"/>
        <end position="146"/>
    </location>
</feature>
<comment type="caution">
    <text evidence="3">The sequence shown here is derived from an EMBL/GenBank/DDBJ whole genome shotgun (WGS) entry which is preliminary data.</text>
</comment>
<feature type="compositionally biased region" description="Polar residues" evidence="1">
    <location>
        <begin position="328"/>
        <end position="341"/>
    </location>
</feature>
<feature type="compositionally biased region" description="Polar residues" evidence="1">
    <location>
        <begin position="426"/>
        <end position="460"/>
    </location>
</feature>
<feature type="region of interest" description="Disordered" evidence="1">
    <location>
        <begin position="408"/>
        <end position="636"/>
    </location>
</feature>
<feature type="region of interest" description="Disordered" evidence="1">
    <location>
        <begin position="282"/>
        <end position="354"/>
    </location>
</feature>
<feature type="region of interest" description="Disordered" evidence="1">
    <location>
        <begin position="234"/>
        <end position="262"/>
    </location>
</feature>
<feature type="chain" id="PRO_5006134931" evidence="2">
    <location>
        <begin position="20"/>
        <end position="636"/>
    </location>
</feature>
<keyword evidence="4" id="KW-1185">Reference proteome</keyword>